<organism evidence="9 10">
    <name type="scientific">Pisolithus microcarpus 441</name>
    <dbReference type="NCBI Taxonomy" id="765257"/>
    <lineage>
        <taxon>Eukaryota</taxon>
        <taxon>Fungi</taxon>
        <taxon>Dikarya</taxon>
        <taxon>Basidiomycota</taxon>
        <taxon>Agaricomycotina</taxon>
        <taxon>Agaricomycetes</taxon>
        <taxon>Agaricomycetidae</taxon>
        <taxon>Boletales</taxon>
        <taxon>Sclerodermatineae</taxon>
        <taxon>Pisolithaceae</taxon>
        <taxon>Pisolithus</taxon>
    </lineage>
</organism>
<accession>A0A0C9ZU78</accession>
<evidence type="ECO:0000256" key="4">
    <source>
        <dbReference type="ARBA" id="ARBA00022801"/>
    </source>
</evidence>
<evidence type="ECO:0000256" key="6">
    <source>
        <dbReference type="ARBA" id="ARBA00023080"/>
    </source>
</evidence>
<dbReference type="Gene3D" id="3.20.20.140">
    <property type="entry name" value="Metal-dependent hydrolases"/>
    <property type="match status" value="1"/>
</dbReference>
<keyword evidence="4" id="KW-0378">Hydrolase</keyword>
<comment type="catalytic activity">
    <reaction evidence="7">
        <text>N(6)-methyl-AMP + H2O + H(+) = IMP + methylamine</text>
        <dbReference type="Rhea" id="RHEA:16001"/>
        <dbReference type="ChEBI" id="CHEBI:15377"/>
        <dbReference type="ChEBI" id="CHEBI:15378"/>
        <dbReference type="ChEBI" id="CHEBI:58053"/>
        <dbReference type="ChEBI" id="CHEBI:59338"/>
        <dbReference type="ChEBI" id="CHEBI:144842"/>
    </reaction>
    <physiologicalReaction direction="left-to-right" evidence="7">
        <dbReference type="Rhea" id="RHEA:16002"/>
    </physiologicalReaction>
</comment>
<dbReference type="GO" id="GO:0046103">
    <property type="term" value="P:inosine biosynthetic process"/>
    <property type="evidence" value="ECO:0007669"/>
    <property type="project" value="TreeGrafter"/>
</dbReference>
<dbReference type="PANTHER" id="PTHR11409">
    <property type="entry name" value="ADENOSINE DEAMINASE"/>
    <property type="match status" value="1"/>
</dbReference>
<protein>
    <recommendedName>
        <fullName evidence="8">Adenosine deaminase domain-containing protein</fullName>
    </recommendedName>
</protein>
<evidence type="ECO:0000313" key="9">
    <source>
        <dbReference type="EMBL" id="KIK23233.1"/>
    </source>
</evidence>
<evidence type="ECO:0000256" key="5">
    <source>
        <dbReference type="ARBA" id="ARBA00022833"/>
    </source>
</evidence>
<reference evidence="9 10" key="1">
    <citation type="submission" date="2014-04" db="EMBL/GenBank/DDBJ databases">
        <authorList>
            <consortium name="DOE Joint Genome Institute"/>
            <person name="Kuo A."/>
            <person name="Kohler A."/>
            <person name="Costa M.D."/>
            <person name="Nagy L.G."/>
            <person name="Floudas D."/>
            <person name="Copeland A."/>
            <person name="Barry K.W."/>
            <person name="Cichocki N."/>
            <person name="Veneault-Fourrey C."/>
            <person name="LaButti K."/>
            <person name="Lindquist E.A."/>
            <person name="Lipzen A."/>
            <person name="Lundell T."/>
            <person name="Morin E."/>
            <person name="Murat C."/>
            <person name="Sun H."/>
            <person name="Tunlid A."/>
            <person name="Henrissat B."/>
            <person name="Grigoriev I.V."/>
            <person name="Hibbett D.S."/>
            <person name="Martin F."/>
            <person name="Nordberg H.P."/>
            <person name="Cantor M.N."/>
            <person name="Hua S.X."/>
        </authorList>
    </citation>
    <scope>NUCLEOTIDE SEQUENCE [LARGE SCALE GENOMIC DNA]</scope>
    <source>
        <strain evidence="9 10">441</strain>
    </source>
</reference>
<name>A0A0C9ZU78_9AGAM</name>
<dbReference type="InterPro" id="IPR006330">
    <property type="entry name" value="Ado/ade_deaminase"/>
</dbReference>
<comment type="similarity">
    <text evidence="2">Belongs to the metallo-dependent hydrolases superfamily. Adenosine and AMP deaminases family.</text>
</comment>
<keyword evidence="6" id="KW-0546">Nucleotide metabolism</keyword>
<comment type="cofactor">
    <cofactor evidence="1">
        <name>Zn(2+)</name>
        <dbReference type="ChEBI" id="CHEBI:29105"/>
    </cofactor>
</comment>
<dbReference type="OrthoDB" id="272271at2759"/>
<reference evidence="10" key="2">
    <citation type="submission" date="2015-01" db="EMBL/GenBank/DDBJ databases">
        <title>Evolutionary Origins and Diversification of the Mycorrhizal Mutualists.</title>
        <authorList>
            <consortium name="DOE Joint Genome Institute"/>
            <consortium name="Mycorrhizal Genomics Consortium"/>
            <person name="Kohler A."/>
            <person name="Kuo A."/>
            <person name="Nagy L.G."/>
            <person name="Floudas D."/>
            <person name="Copeland A."/>
            <person name="Barry K.W."/>
            <person name="Cichocki N."/>
            <person name="Veneault-Fourrey C."/>
            <person name="LaButti K."/>
            <person name="Lindquist E.A."/>
            <person name="Lipzen A."/>
            <person name="Lundell T."/>
            <person name="Morin E."/>
            <person name="Murat C."/>
            <person name="Riley R."/>
            <person name="Ohm R."/>
            <person name="Sun H."/>
            <person name="Tunlid A."/>
            <person name="Henrissat B."/>
            <person name="Grigoriev I.V."/>
            <person name="Hibbett D.S."/>
            <person name="Martin F."/>
        </authorList>
    </citation>
    <scope>NUCLEOTIDE SEQUENCE [LARGE SCALE GENOMIC DNA]</scope>
    <source>
        <strain evidence="10">441</strain>
    </source>
</reference>
<evidence type="ECO:0000313" key="10">
    <source>
        <dbReference type="Proteomes" id="UP000054018"/>
    </source>
</evidence>
<dbReference type="InterPro" id="IPR032466">
    <property type="entry name" value="Metal_Hydrolase"/>
</dbReference>
<feature type="domain" description="Adenosine deaminase" evidence="8">
    <location>
        <begin position="27"/>
        <end position="306"/>
    </location>
</feature>
<gene>
    <name evidence="9" type="ORF">PISMIDRAFT_100779</name>
</gene>
<keyword evidence="5" id="KW-0862">Zinc</keyword>
<keyword evidence="10" id="KW-1185">Reference proteome</keyword>
<evidence type="ECO:0000256" key="3">
    <source>
        <dbReference type="ARBA" id="ARBA00022723"/>
    </source>
</evidence>
<evidence type="ECO:0000256" key="2">
    <source>
        <dbReference type="ARBA" id="ARBA00006676"/>
    </source>
</evidence>
<evidence type="ECO:0000256" key="7">
    <source>
        <dbReference type="ARBA" id="ARBA00048787"/>
    </source>
</evidence>
<dbReference type="GO" id="GO:0004000">
    <property type="term" value="F:adenosine deaminase activity"/>
    <property type="evidence" value="ECO:0007669"/>
    <property type="project" value="TreeGrafter"/>
</dbReference>
<evidence type="ECO:0000256" key="1">
    <source>
        <dbReference type="ARBA" id="ARBA00001947"/>
    </source>
</evidence>
<dbReference type="GO" id="GO:0009117">
    <property type="term" value="P:nucleotide metabolic process"/>
    <property type="evidence" value="ECO:0007669"/>
    <property type="project" value="UniProtKB-KW"/>
</dbReference>
<dbReference type="Pfam" id="PF00962">
    <property type="entry name" value="A_deaminase"/>
    <property type="match status" value="1"/>
</dbReference>
<sequence length="372" mass="40755">MATISGASAAALHSLSPSDVDFLQSLPKAELHAHLNGSIPLQTLVDLAHERPTVPVDTTDEIAEKIAILRSGLTLDGILDFFPLFRAIYPLTSTPSALSRITRDVLDSFLKAQSVPPAGFTYAPVPECTYIELRTTPRATAHMSRHTYLTTVLDEVEKFSADQAALIVSIDRRMSEADAKECVDLAITLRAAGRRVVGLDLCGDPEKGDVVTFEKHFKRGKDAGLGVTLHIAEAKASTTAESLALLGWRPDRLGHATFLSDEHKALFFADPCIEICLTSNFITKTVQSLESHHIRYYLANDHPIAICVRVESRFILSRCAEIGAVDTDDTLPFRTTLLGEYAQLLAKPPLGLGLRHEQVRRIAAMSMEARFK</sequence>
<keyword evidence="3" id="KW-0479">Metal-binding</keyword>
<dbReference type="HOGENOM" id="CLU_039228_3_0_1"/>
<proteinExistence type="inferred from homology"/>
<dbReference type="STRING" id="765257.A0A0C9ZU78"/>
<dbReference type="EMBL" id="KN833728">
    <property type="protein sequence ID" value="KIK23233.1"/>
    <property type="molecule type" value="Genomic_DNA"/>
</dbReference>
<evidence type="ECO:0000259" key="8">
    <source>
        <dbReference type="Pfam" id="PF00962"/>
    </source>
</evidence>
<dbReference type="GO" id="GO:0006154">
    <property type="term" value="P:adenosine catabolic process"/>
    <property type="evidence" value="ECO:0007669"/>
    <property type="project" value="TreeGrafter"/>
</dbReference>
<dbReference type="InterPro" id="IPR001365">
    <property type="entry name" value="A_deaminase_dom"/>
</dbReference>
<dbReference type="AlphaFoldDB" id="A0A0C9ZU78"/>
<dbReference type="PANTHER" id="PTHR11409:SF42">
    <property type="entry name" value="ADENOSINE DEAMINASE-LIKE PROTEIN"/>
    <property type="match status" value="1"/>
</dbReference>
<dbReference type="GO" id="GO:0046872">
    <property type="term" value="F:metal ion binding"/>
    <property type="evidence" value="ECO:0007669"/>
    <property type="project" value="UniProtKB-KW"/>
</dbReference>
<dbReference type="Proteomes" id="UP000054018">
    <property type="component" value="Unassembled WGS sequence"/>
</dbReference>
<dbReference type="SUPFAM" id="SSF51556">
    <property type="entry name" value="Metallo-dependent hydrolases"/>
    <property type="match status" value="1"/>
</dbReference>